<keyword evidence="1" id="KW-1133">Transmembrane helix</keyword>
<dbReference type="RefSeq" id="WP_092210885.1">
    <property type="nucleotide sequence ID" value="NZ_FMUX01000008.1"/>
</dbReference>
<dbReference type="OrthoDB" id="5420053at2"/>
<evidence type="ECO:0000313" key="3">
    <source>
        <dbReference type="Proteomes" id="UP000198870"/>
    </source>
</evidence>
<evidence type="ECO:0000313" key="2">
    <source>
        <dbReference type="EMBL" id="SCY37523.1"/>
    </source>
</evidence>
<name>A0A1G5FEA3_9BACT</name>
<feature type="transmembrane region" description="Helical" evidence="1">
    <location>
        <begin position="174"/>
        <end position="194"/>
    </location>
</feature>
<keyword evidence="1" id="KW-0812">Transmembrane</keyword>
<feature type="transmembrane region" description="Helical" evidence="1">
    <location>
        <begin position="222"/>
        <end position="242"/>
    </location>
</feature>
<gene>
    <name evidence="2" type="ORF">SAMN05216233_10819</name>
</gene>
<feature type="transmembrane region" description="Helical" evidence="1">
    <location>
        <begin position="141"/>
        <end position="162"/>
    </location>
</feature>
<keyword evidence="1" id="KW-0472">Membrane</keyword>
<evidence type="ECO:0000256" key="1">
    <source>
        <dbReference type="SAM" id="Phobius"/>
    </source>
</evidence>
<protein>
    <submittedName>
        <fullName evidence="2">Predicted transporter</fullName>
    </submittedName>
</protein>
<accession>A0A1G5FEA3</accession>
<proteinExistence type="predicted"/>
<dbReference type="EMBL" id="FMUX01000008">
    <property type="protein sequence ID" value="SCY37523.1"/>
    <property type="molecule type" value="Genomic_DNA"/>
</dbReference>
<dbReference type="InterPro" id="IPR017199">
    <property type="entry name" value="UCP037409_transporter"/>
</dbReference>
<reference evidence="2 3" key="1">
    <citation type="submission" date="2016-10" db="EMBL/GenBank/DDBJ databases">
        <authorList>
            <person name="de Groot N.N."/>
        </authorList>
    </citation>
    <scope>NUCLEOTIDE SEQUENCE [LARGE SCALE GENOMIC DNA]</scope>
    <source>
        <strain evidence="2 3">AA1</strain>
    </source>
</reference>
<dbReference type="STRING" id="419481.SAMN05216233_10819"/>
<sequence>MEWKSLIAGLVFTMGIYAAKCGIGLACGWAEQGNKGRQFTFLGAAALAYTLLFAGSYLLLTRVNLLNQLLIVEHLVKWAMAVHAAMASLLLVWGTALLKKPSTETGPVRGWLLFALPCPVCMGVILLTVAFVISFFPETAFAMTAMAWGVFAVVASAGFFIARGLGERFDTPHHVMGTMMVFAALWFLLTVLVVPHVSELPDVFAMASSATDAARDPGSAPLWVLVFGCCLFSAGVCADRFIHTH</sequence>
<feature type="transmembrane region" description="Helical" evidence="1">
    <location>
        <begin position="80"/>
        <end position="98"/>
    </location>
</feature>
<feature type="transmembrane region" description="Helical" evidence="1">
    <location>
        <begin position="39"/>
        <end position="60"/>
    </location>
</feature>
<dbReference type="Proteomes" id="UP000198870">
    <property type="component" value="Unassembled WGS sequence"/>
</dbReference>
<dbReference type="AlphaFoldDB" id="A0A1G5FEA3"/>
<organism evidence="2 3">
    <name type="scientific">Desulfoluna spongiiphila</name>
    <dbReference type="NCBI Taxonomy" id="419481"/>
    <lineage>
        <taxon>Bacteria</taxon>
        <taxon>Pseudomonadati</taxon>
        <taxon>Thermodesulfobacteriota</taxon>
        <taxon>Desulfobacteria</taxon>
        <taxon>Desulfobacterales</taxon>
        <taxon>Desulfolunaceae</taxon>
        <taxon>Desulfoluna</taxon>
    </lineage>
</organism>
<feature type="transmembrane region" description="Helical" evidence="1">
    <location>
        <begin position="110"/>
        <end position="135"/>
    </location>
</feature>
<keyword evidence="3" id="KW-1185">Reference proteome</keyword>
<dbReference type="Pfam" id="PF09930">
    <property type="entry name" value="DUF2162"/>
    <property type="match status" value="1"/>
</dbReference>
<feature type="transmembrane region" description="Helical" evidence="1">
    <location>
        <begin position="6"/>
        <end position="27"/>
    </location>
</feature>